<dbReference type="Pfam" id="PF00551">
    <property type="entry name" value="Formyl_trans_N"/>
    <property type="match status" value="1"/>
</dbReference>
<dbReference type="EMBL" id="CP021416">
    <property type="protein sequence ID" value="ARU50042.1"/>
    <property type="molecule type" value="Genomic_DNA"/>
</dbReference>
<dbReference type="Gene3D" id="3.40.50.12230">
    <property type="match status" value="1"/>
</dbReference>
<organism evidence="2 3">
    <name type="scientific">Sulfurospirillum diekertiae</name>
    <dbReference type="NCBI Taxonomy" id="1854492"/>
    <lineage>
        <taxon>Bacteria</taxon>
        <taxon>Pseudomonadati</taxon>
        <taxon>Campylobacterota</taxon>
        <taxon>Epsilonproteobacteria</taxon>
        <taxon>Campylobacterales</taxon>
        <taxon>Sulfurospirillaceae</taxon>
        <taxon>Sulfurospirillum</taxon>
    </lineage>
</organism>
<dbReference type="AlphaFoldDB" id="A0A1Y0HPH7"/>
<proteinExistence type="predicted"/>
<feature type="domain" description="Formyl transferase N-terminal" evidence="1">
    <location>
        <begin position="42"/>
        <end position="130"/>
    </location>
</feature>
<dbReference type="InterPro" id="IPR036477">
    <property type="entry name" value="Formyl_transf_N_sf"/>
</dbReference>
<dbReference type="PANTHER" id="PTHR11138:SF5">
    <property type="entry name" value="METHIONYL-TRNA FORMYLTRANSFERASE, MITOCHONDRIAL"/>
    <property type="match status" value="1"/>
</dbReference>
<protein>
    <submittedName>
        <fullName evidence="2">Bifunctional polymyxin resistance protein ArnA</fullName>
    </submittedName>
</protein>
<sequence>MKIAILTSPNQWFIAYAQKLETTIQNSKLFFDHQAIDETYTLVFILSYHRIIEKKYLQQHQHNIVIHASALPQGKGWAPMFWQILEGKNEIPFSMFEASEGIDDGDIYMQKILHLNGYELNAELRNKQAEFIMQMCLEFLEHYELYKTPHQQKGESTVYAKRSAKDSKLDIHKTIHDQFNLLRIVDNESYPAFFEIEGNRYTLKIERADENRKL</sequence>
<keyword evidence="3" id="KW-1185">Reference proteome</keyword>
<dbReference type="KEGG" id="suls:Sdiek1_2900"/>
<dbReference type="SUPFAM" id="SSF53328">
    <property type="entry name" value="Formyltransferase"/>
    <property type="match status" value="1"/>
</dbReference>
<name>A0A1Y0HPH7_9BACT</name>
<dbReference type="RefSeq" id="WP_087439706.1">
    <property type="nucleotide sequence ID" value="NZ_CP021416.1"/>
</dbReference>
<reference evidence="3" key="1">
    <citation type="submission" date="2017-05" db="EMBL/GenBank/DDBJ databases">
        <title>Dechlorination kinetics govern the competition between two new strains of the genus Sulfurospirillum.</title>
        <authorList>
            <person name="Buttet G.F."/>
            <person name="Murray A.M."/>
            <person name="Goris T."/>
            <person name="Burion M."/>
            <person name="Lin B."/>
            <person name="Rolle M."/>
            <person name="Maillard J."/>
        </authorList>
    </citation>
    <scope>NUCLEOTIDE SEQUENCE [LARGE SCALE GENOMIC DNA]</scope>
    <source>
        <strain evidence="3">SL2-1</strain>
    </source>
</reference>
<gene>
    <name evidence="2" type="ORF">Sdiek1_2900</name>
</gene>
<dbReference type="GO" id="GO:0004479">
    <property type="term" value="F:methionyl-tRNA formyltransferase activity"/>
    <property type="evidence" value="ECO:0007669"/>
    <property type="project" value="TreeGrafter"/>
</dbReference>
<dbReference type="Proteomes" id="UP000196005">
    <property type="component" value="Chromosome"/>
</dbReference>
<dbReference type="PANTHER" id="PTHR11138">
    <property type="entry name" value="METHIONYL-TRNA FORMYLTRANSFERASE"/>
    <property type="match status" value="1"/>
</dbReference>
<evidence type="ECO:0000313" key="3">
    <source>
        <dbReference type="Proteomes" id="UP000196005"/>
    </source>
</evidence>
<evidence type="ECO:0000259" key="1">
    <source>
        <dbReference type="Pfam" id="PF00551"/>
    </source>
</evidence>
<dbReference type="InterPro" id="IPR002376">
    <property type="entry name" value="Formyl_transf_N"/>
</dbReference>
<accession>A0A1Y0HPH7</accession>
<evidence type="ECO:0000313" key="2">
    <source>
        <dbReference type="EMBL" id="ARU50042.1"/>
    </source>
</evidence>